<dbReference type="Gene3D" id="1.25.40.10">
    <property type="entry name" value="Tetratricopeptide repeat domain"/>
    <property type="match status" value="1"/>
</dbReference>
<dbReference type="EMBL" id="LGCL01000026">
    <property type="protein sequence ID" value="KPL76044.1"/>
    <property type="molecule type" value="Genomic_DNA"/>
</dbReference>
<accession>A0A0P6Y341</accession>
<dbReference type="InterPro" id="IPR011990">
    <property type="entry name" value="TPR-like_helical_dom_sf"/>
</dbReference>
<evidence type="ECO:0000313" key="2">
    <source>
        <dbReference type="Proteomes" id="UP000050417"/>
    </source>
</evidence>
<comment type="caution">
    <text evidence="1">The sequence shown here is derived from an EMBL/GenBank/DDBJ whole genome shotgun (WGS) entry which is preliminary data.</text>
</comment>
<dbReference type="RefSeq" id="WP_075063229.1">
    <property type="nucleotide sequence ID" value="NZ_LGCL01000026.1"/>
</dbReference>
<dbReference type="Proteomes" id="UP000050417">
    <property type="component" value="Unassembled WGS sequence"/>
</dbReference>
<sequence length="180" mass="19119">MNTPSQAQQLAEEARAAFQAGRYGEAASLFERAHSLSVQAGDALTAAEMANNLSVARLQAGDAAGALAAVQGTDQVFEQAGDTVKQAMALGNQAAAQEALGQLETALSLYQQSADLLKPHKDQAETRAFVLKSISSLQVRTGRQLEALASMNAALDQQKKLSLREKLLQKLLGIPFKQIK</sequence>
<evidence type="ECO:0008006" key="3">
    <source>
        <dbReference type="Google" id="ProtNLM"/>
    </source>
</evidence>
<reference evidence="1 2" key="1">
    <citation type="submission" date="2015-07" db="EMBL/GenBank/DDBJ databases">
        <title>Genome sequence of Ornatilinea apprima DSM 23815.</title>
        <authorList>
            <person name="Hemp J."/>
            <person name="Ward L.M."/>
            <person name="Pace L.A."/>
            <person name="Fischer W.W."/>
        </authorList>
    </citation>
    <scope>NUCLEOTIDE SEQUENCE [LARGE SCALE GENOMIC DNA]</scope>
    <source>
        <strain evidence="1 2">P3M-1</strain>
    </source>
</reference>
<organism evidence="1 2">
    <name type="scientific">Ornatilinea apprima</name>
    <dbReference type="NCBI Taxonomy" id="1134406"/>
    <lineage>
        <taxon>Bacteria</taxon>
        <taxon>Bacillati</taxon>
        <taxon>Chloroflexota</taxon>
        <taxon>Anaerolineae</taxon>
        <taxon>Anaerolineales</taxon>
        <taxon>Anaerolineaceae</taxon>
        <taxon>Ornatilinea</taxon>
    </lineage>
</organism>
<keyword evidence="2" id="KW-1185">Reference proteome</keyword>
<gene>
    <name evidence="1" type="ORF">ADN00_11860</name>
</gene>
<dbReference type="AlphaFoldDB" id="A0A0P6Y341"/>
<protein>
    <recommendedName>
        <fullName evidence="3">MalT-like TPR region domain-containing protein</fullName>
    </recommendedName>
</protein>
<evidence type="ECO:0000313" key="1">
    <source>
        <dbReference type="EMBL" id="KPL76044.1"/>
    </source>
</evidence>
<dbReference type="SUPFAM" id="SSF48452">
    <property type="entry name" value="TPR-like"/>
    <property type="match status" value="1"/>
</dbReference>
<proteinExistence type="predicted"/>
<dbReference type="STRING" id="1134406.ADN00_11860"/>
<dbReference type="OrthoDB" id="7628974at2"/>
<name>A0A0P6Y341_9CHLR</name>
<dbReference type="PATRIC" id="fig|1134406.4.peg.3848"/>